<reference evidence="13 14" key="1">
    <citation type="submission" date="2019-10" db="EMBL/GenBank/DDBJ databases">
        <title>Genome sequencing of Lactobacillus fructivorans.</title>
        <authorList>
            <person name="Kim K."/>
        </authorList>
    </citation>
    <scope>NUCLEOTIDE SEQUENCE [LARGE SCALE GENOMIC DNA]</scope>
    <source>
        <strain evidence="13 14">LF543</strain>
    </source>
</reference>
<dbReference type="AlphaFoldDB" id="A0AAE6P0L5"/>
<keyword evidence="5 10" id="KW-0963">Cytoplasm</keyword>
<evidence type="ECO:0000259" key="12">
    <source>
        <dbReference type="Pfam" id="PF02744"/>
    </source>
</evidence>
<dbReference type="InterPro" id="IPR005850">
    <property type="entry name" value="GalP_Utransf_C"/>
</dbReference>
<dbReference type="InterPro" id="IPR000766">
    <property type="entry name" value="GalP_uridyl_Trfase_II"/>
</dbReference>
<keyword evidence="9 10" id="KW-0119">Carbohydrate metabolism</keyword>
<accession>A0AAE6P0L5</accession>
<name>A0AAE6P0L5_9LACO</name>
<dbReference type="Pfam" id="PF02744">
    <property type="entry name" value="GalP_UDP_tr_C"/>
    <property type="match status" value="1"/>
</dbReference>
<evidence type="ECO:0000256" key="10">
    <source>
        <dbReference type="HAMAP-Rule" id="MF_00571"/>
    </source>
</evidence>
<dbReference type="GO" id="GO:0005737">
    <property type="term" value="C:cytoplasm"/>
    <property type="evidence" value="ECO:0007669"/>
    <property type="project" value="UniProtKB-SubCell"/>
</dbReference>
<keyword evidence="7 10" id="KW-0548">Nucleotidyltransferase</keyword>
<dbReference type="GO" id="GO:0008108">
    <property type="term" value="F:UDP-glucose:hexose-1-phosphate uridylyltransferase activity"/>
    <property type="evidence" value="ECO:0007669"/>
    <property type="project" value="UniProtKB-UniRule"/>
</dbReference>
<dbReference type="NCBIfam" id="NF003629">
    <property type="entry name" value="PRK05270.1-2"/>
    <property type="match status" value="1"/>
</dbReference>
<evidence type="ECO:0000256" key="2">
    <source>
        <dbReference type="ARBA" id="ARBA00004496"/>
    </source>
</evidence>
<keyword evidence="8 10" id="KW-0299">Galactose metabolism</keyword>
<evidence type="ECO:0000256" key="9">
    <source>
        <dbReference type="ARBA" id="ARBA00023277"/>
    </source>
</evidence>
<feature type="domain" description="Galactose-1-phosphate uridyl transferase N-terminal" evidence="11">
    <location>
        <begin position="18"/>
        <end position="226"/>
    </location>
</feature>
<comment type="subcellular location">
    <subcellularLocation>
        <location evidence="2 10">Cytoplasm</location>
    </subcellularLocation>
</comment>
<dbReference type="InterPro" id="IPR005849">
    <property type="entry name" value="GalP_Utransf_N"/>
</dbReference>
<dbReference type="HAMAP" id="MF_00571">
    <property type="entry name" value="GalP_UDP_trans"/>
    <property type="match status" value="1"/>
</dbReference>
<dbReference type="GO" id="GO:0006012">
    <property type="term" value="P:galactose metabolic process"/>
    <property type="evidence" value="ECO:0007669"/>
    <property type="project" value="UniProtKB-UniRule"/>
</dbReference>
<dbReference type="Proteomes" id="UP000327194">
    <property type="component" value="Chromosome"/>
</dbReference>
<comment type="catalytic activity">
    <reaction evidence="1 10">
        <text>alpha-D-galactose 1-phosphate + UDP-alpha-D-glucose = alpha-D-glucose 1-phosphate + UDP-alpha-D-galactose</text>
        <dbReference type="Rhea" id="RHEA:13989"/>
        <dbReference type="ChEBI" id="CHEBI:58336"/>
        <dbReference type="ChEBI" id="CHEBI:58601"/>
        <dbReference type="ChEBI" id="CHEBI:58885"/>
        <dbReference type="ChEBI" id="CHEBI:66914"/>
        <dbReference type="EC" id="2.7.7.12"/>
    </reaction>
</comment>
<feature type="domain" description="Galactose-1-phosphate uridyl transferase C-terminal" evidence="12">
    <location>
        <begin position="242"/>
        <end position="436"/>
    </location>
</feature>
<keyword evidence="6 10" id="KW-0808">Transferase</keyword>
<organism evidence="13 14">
    <name type="scientific">Fructilactobacillus fructivorans</name>
    <dbReference type="NCBI Taxonomy" id="1614"/>
    <lineage>
        <taxon>Bacteria</taxon>
        <taxon>Bacillati</taxon>
        <taxon>Bacillota</taxon>
        <taxon>Bacilli</taxon>
        <taxon>Lactobacillales</taxon>
        <taxon>Lactobacillaceae</taxon>
        <taxon>Fructilactobacillus</taxon>
    </lineage>
</organism>
<comment type="pathway">
    <text evidence="3 10">Carbohydrate metabolism; galactose metabolism.</text>
</comment>
<comment type="similarity">
    <text evidence="4 10">Belongs to the galactose-1-phosphate uridylyltransferase type 2 family.</text>
</comment>
<evidence type="ECO:0000313" key="14">
    <source>
        <dbReference type="Proteomes" id="UP000327194"/>
    </source>
</evidence>
<dbReference type="RefSeq" id="WP_010022250.1">
    <property type="nucleotide sequence ID" value="NZ_AZDS01000002.1"/>
</dbReference>
<dbReference type="PROSITE" id="PS01163">
    <property type="entry name" value="GAL_P_UDP_TRANSF_II"/>
    <property type="match status" value="1"/>
</dbReference>
<proteinExistence type="inferred from homology"/>
<dbReference type="PANTHER" id="PTHR39191:SF1">
    <property type="entry name" value="DUF4922 DOMAIN-CONTAINING PROTEIN"/>
    <property type="match status" value="1"/>
</dbReference>
<evidence type="ECO:0000256" key="8">
    <source>
        <dbReference type="ARBA" id="ARBA00023144"/>
    </source>
</evidence>
<dbReference type="NCBIfam" id="TIGR01239">
    <property type="entry name" value="galT_2"/>
    <property type="match status" value="1"/>
</dbReference>
<evidence type="ECO:0000256" key="1">
    <source>
        <dbReference type="ARBA" id="ARBA00001107"/>
    </source>
</evidence>
<protein>
    <recommendedName>
        <fullName evidence="10">Galactose-1-phosphate uridylyltransferase</fullName>
        <shortName evidence="10">Gal-1-P uridylyltransferase</shortName>
        <ecNumber evidence="10">2.7.7.12</ecNumber>
    </recommendedName>
    <alternativeName>
        <fullName evidence="10">UDP-glucose--hexose-1-phosphate uridylyltransferase</fullName>
    </alternativeName>
</protein>
<sequence>MKNLVEHYADQVISTNQTYRPMDRTYLINYLYHLVGEGNVEGNAEYDALLETVSQLINVAIRNGKIDDTLKNRELLEAELTNLYTPLPSTVNERFWNLYHNSPEQATDYFYQLSQQNNYIKTERIKKNLHWDTATKFGNLEITINLSKPEKDPKDITKAGQNTHFGYPECNLCAQTEGYYGNAQVPVRVNHRIIDLLIGGKSWGFQYSPYAYFDQHCIFLDDVHEPMKISAQTFSNLIEIVQMFPTYFVGSNADLPIVGGSILSHEHYQGGYHTFPMMKANARFGFAVDGYPDVKAEVLNWPMSTIRLTGTDTHELIDLATHILNKWQKYSDPSVDVRAETNGEPHHTVTPIVRMNDQGQFEAYVVLRDNQTSAKYPDGIFHPHAEYQHIKKENIGLIEVMGRAILPARLKSELAEVKKDLLGQPNNIADYHIPWAKQLKQNYNLNPDNVQDVIDKEVGITFMHVLENAGVFKLDDKGTAAFHKFIDTL</sequence>
<evidence type="ECO:0000256" key="7">
    <source>
        <dbReference type="ARBA" id="ARBA00022695"/>
    </source>
</evidence>
<dbReference type="EMBL" id="CP045562">
    <property type="protein sequence ID" value="QFX92105.1"/>
    <property type="molecule type" value="Genomic_DNA"/>
</dbReference>
<dbReference type="Pfam" id="PF01087">
    <property type="entry name" value="GalP_UDP_transf"/>
    <property type="match status" value="1"/>
</dbReference>
<gene>
    <name evidence="10 13" type="primary">galT</name>
    <name evidence="13" type="ORF">LF543_00245</name>
</gene>
<dbReference type="PIRSF" id="PIRSF006005">
    <property type="entry name" value="GalT_BS"/>
    <property type="match status" value="1"/>
</dbReference>
<evidence type="ECO:0000256" key="4">
    <source>
        <dbReference type="ARBA" id="ARBA00008706"/>
    </source>
</evidence>
<dbReference type="KEGG" id="lfv:LF543_00245"/>
<evidence type="ECO:0000256" key="3">
    <source>
        <dbReference type="ARBA" id="ARBA00004947"/>
    </source>
</evidence>
<dbReference type="EC" id="2.7.7.12" evidence="10"/>
<evidence type="ECO:0000256" key="5">
    <source>
        <dbReference type="ARBA" id="ARBA00022490"/>
    </source>
</evidence>
<dbReference type="InterPro" id="IPR023425">
    <property type="entry name" value="GalP_uridyl_Trfase_II_CS"/>
</dbReference>
<dbReference type="PANTHER" id="PTHR39191">
    <property type="entry name" value="GALACTOSE-1-PHOSPHATE URIDYLYLTRANSFERASE"/>
    <property type="match status" value="1"/>
</dbReference>
<evidence type="ECO:0000256" key="6">
    <source>
        <dbReference type="ARBA" id="ARBA00022679"/>
    </source>
</evidence>
<evidence type="ECO:0000313" key="13">
    <source>
        <dbReference type="EMBL" id="QFX92105.1"/>
    </source>
</evidence>
<evidence type="ECO:0000259" key="11">
    <source>
        <dbReference type="Pfam" id="PF01087"/>
    </source>
</evidence>